<gene>
    <name evidence="4" type="ORF">Sradi_3805700</name>
</gene>
<feature type="domain" description="CCHC-type" evidence="3">
    <location>
        <begin position="190"/>
        <end position="203"/>
    </location>
</feature>
<keyword evidence="1" id="KW-0479">Metal-binding</keyword>
<accession>A0AAW2Q0H4</accession>
<dbReference type="PROSITE" id="PS50158">
    <property type="entry name" value="ZF_CCHC"/>
    <property type="match status" value="1"/>
</dbReference>
<dbReference type="InterPro" id="IPR025558">
    <property type="entry name" value="DUF4283"/>
</dbReference>
<proteinExistence type="predicted"/>
<protein>
    <recommendedName>
        <fullName evidence="3">CCHC-type domain-containing protein</fullName>
    </recommendedName>
</protein>
<evidence type="ECO:0000256" key="1">
    <source>
        <dbReference type="PROSITE-ProRule" id="PRU00047"/>
    </source>
</evidence>
<dbReference type="InterPro" id="IPR001878">
    <property type="entry name" value="Znf_CCHC"/>
</dbReference>
<dbReference type="Pfam" id="PF14392">
    <property type="entry name" value="zf-CCHC_4"/>
    <property type="match status" value="1"/>
</dbReference>
<feature type="region of interest" description="Disordered" evidence="2">
    <location>
        <begin position="222"/>
        <end position="257"/>
    </location>
</feature>
<dbReference type="GO" id="GO:0008270">
    <property type="term" value="F:zinc ion binding"/>
    <property type="evidence" value="ECO:0007669"/>
    <property type="project" value="UniProtKB-KW"/>
</dbReference>
<dbReference type="PANTHER" id="PTHR31286">
    <property type="entry name" value="GLYCINE-RICH CELL WALL STRUCTURAL PROTEIN 1.8-LIKE"/>
    <property type="match status" value="1"/>
</dbReference>
<dbReference type="InterPro" id="IPR040256">
    <property type="entry name" value="At4g02000-like"/>
</dbReference>
<dbReference type="InterPro" id="IPR025836">
    <property type="entry name" value="Zn_knuckle_CX2CX4HX4C"/>
</dbReference>
<name>A0AAW2Q0H4_SESRA</name>
<evidence type="ECO:0000313" key="4">
    <source>
        <dbReference type="EMBL" id="KAL0361212.1"/>
    </source>
</evidence>
<dbReference type="GO" id="GO:0003676">
    <property type="term" value="F:nucleic acid binding"/>
    <property type="evidence" value="ECO:0007669"/>
    <property type="project" value="InterPro"/>
</dbReference>
<keyword evidence="1" id="KW-0862">Zinc</keyword>
<dbReference type="EMBL" id="JACGWJ010000016">
    <property type="protein sequence ID" value="KAL0361212.1"/>
    <property type="molecule type" value="Genomic_DNA"/>
</dbReference>
<evidence type="ECO:0000256" key="2">
    <source>
        <dbReference type="SAM" id="MobiDB-lite"/>
    </source>
</evidence>
<comment type="caution">
    <text evidence="4">The sequence shown here is derived from an EMBL/GenBank/DDBJ whole genome shotgun (WGS) entry which is preliminary data.</text>
</comment>
<dbReference type="PANTHER" id="PTHR31286:SF178">
    <property type="entry name" value="DUF4283 DOMAIN-CONTAINING PROTEIN"/>
    <property type="match status" value="1"/>
</dbReference>
<keyword evidence="1" id="KW-0863">Zinc-finger</keyword>
<reference evidence="4" key="2">
    <citation type="journal article" date="2024" name="Plant">
        <title>Genomic evolution and insights into agronomic trait innovations of Sesamum species.</title>
        <authorList>
            <person name="Miao H."/>
            <person name="Wang L."/>
            <person name="Qu L."/>
            <person name="Liu H."/>
            <person name="Sun Y."/>
            <person name="Le M."/>
            <person name="Wang Q."/>
            <person name="Wei S."/>
            <person name="Zheng Y."/>
            <person name="Lin W."/>
            <person name="Duan Y."/>
            <person name="Cao H."/>
            <person name="Xiong S."/>
            <person name="Wang X."/>
            <person name="Wei L."/>
            <person name="Li C."/>
            <person name="Ma Q."/>
            <person name="Ju M."/>
            <person name="Zhao R."/>
            <person name="Li G."/>
            <person name="Mu C."/>
            <person name="Tian Q."/>
            <person name="Mei H."/>
            <person name="Zhang T."/>
            <person name="Gao T."/>
            <person name="Zhang H."/>
        </authorList>
    </citation>
    <scope>NUCLEOTIDE SEQUENCE</scope>
    <source>
        <strain evidence="4">G02</strain>
    </source>
</reference>
<reference evidence="4" key="1">
    <citation type="submission" date="2020-06" db="EMBL/GenBank/DDBJ databases">
        <authorList>
            <person name="Li T."/>
            <person name="Hu X."/>
            <person name="Zhang T."/>
            <person name="Song X."/>
            <person name="Zhang H."/>
            <person name="Dai N."/>
            <person name="Sheng W."/>
            <person name="Hou X."/>
            <person name="Wei L."/>
        </authorList>
    </citation>
    <scope>NUCLEOTIDE SEQUENCE</scope>
    <source>
        <strain evidence="4">G02</strain>
        <tissue evidence="4">Leaf</tissue>
    </source>
</reference>
<dbReference type="Pfam" id="PF14111">
    <property type="entry name" value="DUF4283"/>
    <property type="match status" value="1"/>
</dbReference>
<dbReference type="AlphaFoldDB" id="A0AAW2Q0H4"/>
<organism evidence="4">
    <name type="scientific">Sesamum radiatum</name>
    <name type="common">Black benniseed</name>
    <dbReference type="NCBI Taxonomy" id="300843"/>
    <lineage>
        <taxon>Eukaryota</taxon>
        <taxon>Viridiplantae</taxon>
        <taxon>Streptophyta</taxon>
        <taxon>Embryophyta</taxon>
        <taxon>Tracheophyta</taxon>
        <taxon>Spermatophyta</taxon>
        <taxon>Magnoliopsida</taxon>
        <taxon>eudicotyledons</taxon>
        <taxon>Gunneridae</taxon>
        <taxon>Pentapetalae</taxon>
        <taxon>asterids</taxon>
        <taxon>lamiids</taxon>
        <taxon>Lamiales</taxon>
        <taxon>Pedaliaceae</taxon>
        <taxon>Sesamum</taxon>
    </lineage>
</organism>
<feature type="compositionally biased region" description="Polar residues" evidence="2">
    <location>
        <begin position="237"/>
        <end position="257"/>
    </location>
</feature>
<sequence>MTEWLSLQTCGIWTPIRMICVWLAAYCPRSLFHADALKNTMLLAFNPVRGMEVKLLEENQFLLKFNHVVDRNRVVDGCPWSFERNLLILSPVAMNETPQDVNLDWTTFHVHVHGLPLSKMSKDMARFIADHLGKFIQVDADNTGHVWGSSMRLRVHLDITKPLKRVLKLRTTLSDEQLLSFTYEKLPNFCYLCGHLGHLSKFCDLRFTDDFTDPGEATPFGPWLRATNLPTGRNRYSPGTRNQPTPQFSSPPHKSPS</sequence>
<evidence type="ECO:0000259" key="3">
    <source>
        <dbReference type="PROSITE" id="PS50158"/>
    </source>
</evidence>